<dbReference type="GO" id="GO:0004792">
    <property type="term" value="F:thiosulfate-cyanide sulfurtransferase activity"/>
    <property type="evidence" value="ECO:0007669"/>
    <property type="project" value="UniProtKB-EC"/>
</dbReference>
<dbReference type="CDD" id="cd01448">
    <property type="entry name" value="TST_Repeat_1"/>
    <property type="match status" value="1"/>
</dbReference>
<gene>
    <name evidence="5" type="ORF">J2Z35_001328</name>
</gene>
<dbReference type="EMBL" id="JAGGLI010000012">
    <property type="protein sequence ID" value="MBP2027531.1"/>
    <property type="molecule type" value="Genomic_DNA"/>
</dbReference>
<keyword evidence="6" id="KW-1185">Reference proteome</keyword>
<reference evidence="5 6" key="1">
    <citation type="submission" date="2021-03" db="EMBL/GenBank/DDBJ databases">
        <title>Genomic Encyclopedia of Type Strains, Phase IV (KMG-IV): sequencing the most valuable type-strain genomes for metagenomic binning, comparative biology and taxonomic classification.</title>
        <authorList>
            <person name="Goeker M."/>
        </authorList>
    </citation>
    <scope>NUCLEOTIDE SEQUENCE [LARGE SCALE GENOMIC DNA]</scope>
    <source>
        <strain evidence="5 6">DSM 27512</strain>
    </source>
</reference>
<feature type="domain" description="Rhodanese" evidence="4">
    <location>
        <begin position="334"/>
        <end position="456"/>
    </location>
</feature>
<dbReference type="EC" id="2.8.1.1" evidence="5"/>
<evidence type="ECO:0000313" key="6">
    <source>
        <dbReference type="Proteomes" id="UP001314903"/>
    </source>
</evidence>
<dbReference type="Gene3D" id="3.40.250.10">
    <property type="entry name" value="Rhodanese-like domain"/>
    <property type="match status" value="3"/>
</dbReference>
<evidence type="ECO:0000256" key="2">
    <source>
        <dbReference type="ARBA" id="ARBA00022737"/>
    </source>
</evidence>
<dbReference type="CDD" id="cd00158">
    <property type="entry name" value="RHOD"/>
    <property type="match status" value="1"/>
</dbReference>
<comment type="caution">
    <text evidence="5">The sequence shown here is derived from an EMBL/GenBank/DDBJ whole genome shotgun (WGS) entry which is preliminary data.</text>
</comment>
<dbReference type="EC" id="2.8.1.2" evidence="5"/>
<proteinExistence type="predicted"/>
<dbReference type="InterPro" id="IPR045078">
    <property type="entry name" value="TST/MPST-like"/>
</dbReference>
<evidence type="ECO:0000256" key="1">
    <source>
        <dbReference type="ARBA" id="ARBA00022679"/>
    </source>
</evidence>
<organism evidence="5 6">
    <name type="scientific">Acetoanaerobium pronyense</name>
    <dbReference type="NCBI Taxonomy" id="1482736"/>
    <lineage>
        <taxon>Bacteria</taxon>
        <taxon>Bacillati</taxon>
        <taxon>Bacillota</taxon>
        <taxon>Clostridia</taxon>
        <taxon>Peptostreptococcales</taxon>
        <taxon>Filifactoraceae</taxon>
        <taxon>Acetoanaerobium</taxon>
    </lineage>
</organism>
<evidence type="ECO:0000259" key="4">
    <source>
        <dbReference type="PROSITE" id="PS50206"/>
    </source>
</evidence>
<dbReference type="GO" id="GO:0016784">
    <property type="term" value="F:3-mercaptopyruvate sulfurtransferase activity"/>
    <property type="evidence" value="ECO:0007669"/>
    <property type="project" value="UniProtKB-EC"/>
</dbReference>
<dbReference type="RefSeq" id="WP_209660591.1">
    <property type="nucleotide sequence ID" value="NZ_JAGGLI010000012.1"/>
</dbReference>
<dbReference type="PROSITE" id="PS50206">
    <property type="entry name" value="RHODANESE_3"/>
    <property type="match status" value="3"/>
</dbReference>
<dbReference type="PANTHER" id="PTHR11364">
    <property type="entry name" value="THIOSULFATE SULFERTANSFERASE"/>
    <property type="match status" value="1"/>
</dbReference>
<keyword evidence="3" id="KW-0732">Signal</keyword>
<keyword evidence="2" id="KW-0677">Repeat</keyword>
<dbReference type="PANTHER" id="PTHR11364:SF27">
    <property type="entry name" value="SULFURTRANSFERASE"/>
    <property type="match status" value="1"/>
</dbReference>
<dbReference type="SUPFAM" id="SSF52821">
    <property type="entry name" value="Rhodanese/Cell cycle control phosphatase"/>
    <property type="match status" value="3"/>
</dbReference>
<dbReference type="InterPro" id="IPR036873">
    <property type="entry name" value="Rhodanese-like_dom_sf"/>
</dbReference>
<dbReference type="InterPro" id="IPR001763">
    <property type="entry name" value="Rhodanese-like_dom"/>
</dbReference>
<name>A0ABS4KJY4_9FIRM</name>
<sequence length="462" mass="51079">MKKSFKISIFAILTLVLSSVLFAGCTTQNEESQPSNSEIETSSNFEVISTEDLKAALEDDSYVIVDTRLNDAFNGWALDGVSRGGHIKGAVDFSANWLNVDVENKESILEEALKTKGIASEKNIVLYDANDEDAKAVAKYLSEKGYENILIYNVREWADDSSLPMVKYENYHLIVPASIVNDVLDGKKPETFESASNIKIVEASWGEEDSSYANGHIPTAFHINTDLVEPPPTWMLGSSEELTEFALTHGFTKDDTVIVTSEYQMPAYRVAVVLRYMGVKDVRVLNGGLDAWKAAGYEVETTSNAPVPVEDFGIAIPANPQIITTLDQVKQNLENPSFTLVDNRTWDEHIGVSSGYSYHDAKGRIPGSKFGHAGLSDSNSLDFFRNIDNTMRNQNEIMSLWKEQNIDLDSPLAFMCGSGWRAAEVLTYAQVMGLENTSLYSDGWIGWTLEEGNPIETGEPTN</sequence>
<accession>A0ABS4KJY4</accession>
<evidence type="ECO:0000313" key="5">
    <source>
        <dbReference type="EMBL" id="MBP2027531.1"/>
    </source>
</evidence>
<dbReference type="PROSITE" id="PS51257">
    <property type="entry name" value="PROKAR_LIPOPROTEIN"/>
    <property type="match status" value="1"/>
</dbReference>
<dbReference type="Pfam" id="PF00581">
    <property type="entry name" value="Rhodanese"/>
    <property type="match status" value="3"/>
</dbReference>
<feature type="chain" id="PRO_5045172247" evidence="3">
    <location>
        <begin position="24"/>
        <end position="462"/>
    </location>
</feature>
<dbReference type="SMART" id="SM00450">
    <property type="entry name" value="RHOD"/>
    <property type="match status" value="3"/>
</dbReference>
<feature type="domain" description="Rhodanese" evidence="4">
    <location>
        <begin position="194"/>
        <end position="301"/>
    </location>
</feature>
<feature type="domain" description="Rhodanese" evidence="4">
    <location>
        <begin position="58"/>
        <end position="166"/>
    </location>
</feature>
<evidence type="ECO:0000256" key="3">
    <source>
        <dbReference type="SAM" id="SignalP"/>
    </source>
</evidence>
<protein>
    <submittedName>
        <fullName evidence="5">Thiosulfate/3-mercaptopyruvate sulfurtransferase</fullName>
        <ecNumber evidence="5">2.8.1.1</ecNumber>
        <ecNumber evidence="5">2.8.1.2</ecNumber>
    </submittedName>
</protein>
<dbReference type="Proteomes" id="UP001314903">
    <property type="component" value="Unassembled WGS sequence"/>
</dbReference>
<feature type="signal peptide" evidence="3">
    <location>
        <begin position="1"/>
        <end position="23"/>
    </location>
</feature>
<keyword evidence="1 5" id="KW-0808">Transferase</keyword>